<dbReference type="RefSeq" id="XP_010769295.1">
    <property type="nucleotide sequence ID" value="XM_010770993.1"/>
</dbReference>
<dbReference type="KEGG" id="ncc:104945342"/>
<evidence type="ECO:0000313" key="9">
    <source>
        <dbReference type="Proteomes" id="UP000504611"/>
    </source>
</evidence>
<keyword evidence="5 10" id="KW-0675">Receptor</keyword>
<dbReference type="PANTHER" id="PTHR32546:SF27">
    <property type="entry name" value="G PROTEIN-COUPLED RECEPTOR 158B"/>
    <property type="match status" value="1"/>
</dbReference>
<organism evidence="9 10">
    <name type="scientific">Notothenia coriiceps</name>
    <name type="common">black rockcod</name>
    <dbReference type="NCBI Taxonomy" id="8208"/>
    <lineage>
        <taxon>Eukaryota</taxon>
        <taxon>Metazoa</taxon>
        <taxon>Chordata</taxon>
        <taxon>Craniata</taxon>
        <taxon>Vertebrata</taxon>
        <taxon>Euteleostomi</taxon>
        <taxon>Actinopterygii</taxon>
        <taxon>Neopterygii</taxon>
        <taxon>Teleostei</taxon>
        <taxon>Neoteleostei</taxon>
        <taxon>Acanthomorphata</taxon>
        <taxon>Eupercaria</taxon>
        <taxon>Perciformes</taxon>
        <taxon>Notothenioidei</taxon>
        <taxon>Nototheniidae</taxon>
        <taxon>Notothenia</taxon>
    </lineage>
</organism>
<keyword evidence="9" id="KW-1185">Reference proteome</keyword>
<comment type="similarity">
    <text evidence="2">Belongs to the G-protein coupled receptor 3 family.</text>
</comment>
<evidence type="ECO:0000256" key="2">
    <source>
        <dbReference type="ARBA" id="ARBA00007242"/>
    </source>
</evidence>
<feature type="non-terminal residue" evidence="10">
    <location>
        <position position="93"/>
    </location>
</feature>
<dbReference type="GO" id="GO:0005886">
    <property type="term" value="C:plasma membrane"/>
    <property type="evidence" value="ECO:0007669"/>
    <property type="project" value="UniProtKB-SubCell"/>
</dbReference>
<evidence type="ECO:0000256" key="7">
    <source>
        <dbReference type="ARBA" id="ARBA00023224"/>
    </source>
</evidence>
<evidence type="ECO:0000256" key="4">
    <source>
        <dbReference type="ARBA" id="ARBA00023040"/>
    </source>
</evidence>
<keyword evidence="8" id="KW-0472">Membrane</keyword>
<evidence type="ECO:0000256" key="5">
    <source>
        <dbReference type="ARBA" id="ARBA00023170"/>
    </source>
</evidence>
<gene>
    <name evidence="10" type="primary">LOC104945342</name>
</gene>
<protein>
    <submittedName>
        <fullName evidence="10">Probable G-protein coupled receptor 158</fullName>
    </submittedName>
</protein>
<keyword evidence="7" id="KW-0807">Transducer</keyword>
<keyword evidence="6" id="KW-0325">Glycoprotein</keyword>
<evidence type="ECO:0000256" key="3">
    <source>
        <dbReference type="ARBA" id="ARBA00022475"/>
    </source>
</evidence>
<reference evidence="10" key="1">
    <citation type="submission" date="2025-08" db="UniProtKB">
        <authorList>
            <consortium name="RefSeq"/>
        </authorList>
    </citation>
    <scope>IDENTIFICATION</scope>
    <source>
        <tissue evidence="10">Muscle</tissue>
    </source>
</reference>
<dbReference type="InterPro" id="IPR043458">
    <property type="entry name" value="GPR158/179"/>
</dbReference>
<keyword evidence="4" id="KW-0297">G-protein coupled receptor</keyword>
<evidence type="ECO:0000256" key="1">
    <source>
        <dbReference type="ARBA" id="ARBA00004651"/>
    </source>
</evidence>
<evidence type="ECO:0000313" key="10">
    <source>
        <dbReference type="RefSeq" id="XP_010769295.1"/>
    </source>
</evidence>
<feature type="transmembrane region" description="Helical" evidence="8">
    <location>
        <begin position="44"/>
        <end position="64"/>
    </location>
</feature>
<evidence type="ECO:0000256" key="8">
    <source>
        <dbReference type="SAM" id="Phobius"/>
    </source>
</evidence>
<feature type="non-terminal residue" evidence="10">
    <location>
        <position position="1"/>
    </location>
</feature>
<keyword evidence="8" id="KW-0812">Transmembrane</keyword>
<dbReference type="Proteomes" id="UP000504611">
    <property type="component" value="Unplaced"/>
</dbReference>
<accession>A0A6I9N5F8</accession>
<dbReference type="OrthoDB" id="2129233at2759"/>
<evidence type="ECO:0000256" key="6">
    <source>
        <dbReference type="ARBA" id="ARBA00023180"/>
    </source>
</evidence>
<proteinExistence type="inferred from homology"/>
<sequence>KELGSNRDDSSEVSSKCLPCREGCPYCRDETPCLAQEDGALRLAVASFQGLCTVLDLAGMVVIYHFRRMKSIRTSGLILLEAILFGALLLYFP</sequence>
<keyword evidence="3" id="KW-1003">Cell membrane</keyword>
<name>A0A6I9N5F8_9TELE</name>
<feature type="transmembrane region" description="Helical" evidence="8">
    <location>
        <begin position="76"/>
        <end position="92"/>
    </location>
</feature>
<dbReference type="GO" id="GO:0004930">
    <property type="term" value="F:G protein-coupled receptor activity"/>
    <property type="evidence" value="ECO:0007669"/>
    <property type="project" value="UniProtKB-KW"/>
</dbReference>
<dbReference type="PANTHER" id="PTHR32546">
    <property type="entry name" value="G-PROTEIN COUPLED RECEPTOR 158-RELATED"/>
    <property type="match status" value="1"/>
</dbReference>
<keyword evidence="8" id="KW-1133">Transmembrane helix</keyword>
<dbReference type="GeneID" id="104945342"/>
<dbReference type="AlphaFoldDB" id="A0A6I9N5F8"/>
<comment type="subcellular location">
    <subcellularLocation>
        <location evidence="1">Cell membrane</location>
        <topology evidence="1">Multi-pass membrane protein</topology>
    </subcellularLocation>
</comment>